<dbReference type="GO" id="GO:0016020">
    <property type="term" value="C:membrane"/>
    <property type="evidence" value="ECO:0007669"/>
    <property type="project" value="UniProtKB-SubCell"/>
</dbReference>
<dbReference type="InterPro" id="IPR017978">
    <property type="entry name" value="GPCR_3_C"/>
</dbReference>
<evidence type="ECO:0000256" key="3">
    <source>
        <dbReference type="ARBA" id="ARBA00022989"/>
    </source>
</evidence>
<comment type="caution">
    <text evidence="9">The sequence shown here is derived from an EMBL/GenBank/DDBJ whole genome shotgun (WGS) entry which is preliminary data.</text>
</comment>
<evidence type="ECO:0000256" key="6">
    <source>
        <dbReference type="SAM" id="MobiDB-lite"/>
    </source>
</evidence>
<evidence type="ECO:0000313" key="10">
    <source>
        <dbReference type="Proteomes" id="UP000616769"/>
    </source>
</evidence>
<gene>
    <name evidence="9" type="ORF">QR98_0049170</name>
</gene>
<dbReference type="Pfam" id="PF00003">
    <property type="entry name" value="7tm_3"/>
    <property type="match status" value="1"/>
</dbReference>
<dbReference type="OrthoDB" id="9880600at2759"/>
<evidence type="ECO:0000259" key="8">
    <source>
        <dbReference type="PROSITE" id="PS50259"/>
    </source>
</evidence>
<protein>
    <submittedName>
        <fullName evidence="9">Class C metabotropic glutamate-like protein G-protein coupled receptor-like protein</fullName>
    </submittedName>
</protein>
<keyword evidence="4 7" id="KW-0472">Membrane</keyword>
<evidence type="ECO:0000313" key="9">
    <source>
        <dbReference type="EMBL" id="KPM06441.1"/>
    </source>
</evidence>
<sequence length="187" mass="21148">MLLLGLFLSSAIGIAFVPKPNWLTCTFIRAGVGISYAIVYAALLVKTVFLLSLHTGVYLSAEYQALLMFFIIATQLAIDSQWIIHTRSTIIVDYWDGFGQAVYRCDHTPHQFIWSLSYVMVLIEKSKTSKKSQQQKKQSNNNNNNNNNKNNNKNRLSKSYQNIVPIIGPPLSISDVRFRTKSLQSIS</sequence>
<dbReference type="VEuPathDB" id="VectorBase:SSCA009008"/>
<keyword evidence="2 7" id="KW-0812">Transmembrane</keyword>
<dbReference type="EMBL" id="JXLN01010879">
    <property type="protein sequence ID" value="KPM06441.1"/>
    <property type="molecule type" value="Genomic_DNA"/>
</dbReference>
<organism evidence="9 10">
    <name type="scientific">Sarcoptes scabiei</name>
    <name type="common">Itch mite</name>
    <name type="synonym">Acarus scabiei</name>
    <dbReference type="NCBI Taxonomy" id="52283"/>
    <lineage>
        <taxon>Eukaryota</taxon>
        <taxon>Metazoa</taxon>
        <taxon>Ecdysozoa</taxon>
        <taxon>Arthropoda</taxon>
        <taxon>Chelicerata</taxon>
        <taxon>Arachnida</taxon>
        <taxon>Acari</taxon>
        <taxon>Acariformes</taxon>
        <taxon>Sarcoptiformes</taxon>
        <taxon>Astigmata</taxon>
        <taxon>Psoroptidia</taxon>
        <taxon>Sarcoptoidea</taxon>
        <taxon>Sarcoptidae</taxon>
        <taxon>Sarcoptinae</taxon>
        <taxon>Sarcoptes</taxon>
    </lineage>
</organism>
<accession>A0A132A652</accession>
<keyword evidence="3 7" id="KW-1133">Transmembrane helix</keyword>
<keyword evidence="9" id="KW-0675">Receptor</keyword>
<evidence type="ECO:0000256" key="2">
    <source>
        <dbReference type="ARBA" id="ARBA00022692"/>
    </source>
</evidence>
<feature type="transmembrane region" description="Helical" evidence="7">
    <location>
        <begin position="65"/>
        <end position="84"/>
    </location>
</feature>
<reference evidence="9 10" key="1">
    <citation type="journal article" date="2015" name="Parasit. Vectors">
        <title>Draft genome of the scabies mite.</title>
        <authorList>
            <person name="Rider S.D.Jr."/>
            <person name="Morgan M.S."/>
            <person name="Arlian L.G."/>
        </authorList>
    </citation>
    <scope>NUCLEOTIDE SEQUENCE [LARGE SCALE GENOMIC DNA]</scope>
    <source>
        <strain evidence="9">Arlian Lab</strain>
    </source>
</reference>
<dbReference type="PANTHER" id="PTHR24060">
    <property type="entry name" value="METABOTROPIC GLUTAMATE RECEPTOR"/>
    <property type="match status" value="1"/>
</dbReference>
<evidence type="ECO:0000256" key="1">
    <source>
        <dbReference type="ARBA" id="ARBA00004141"/>
    </source>
</evidence>
<dbReference type="InterPro" id="IPR050726">
    <property type="entry name" value="mGluR"/>
</dbReference>
<dbReference type="PROSITE" id="PS50259">
    <property type="entry name" value="G_PROTEIN_RECEP_F3_4"/>
    <property type="match status" value="1"/>
</dbReference>
<keyword evidence="5" id="KW-0325">Glycoprotein</keyword>
<feature type="region of interest" description="Disordered" evidence="6">
    <location>
        <begin position="129"/>
        <end position="155"/>
    </location>
</feature>
<dbReference type="Proteomes" id="UP000616769">
    <property type="component" value="Unassembled WGS sequence"/>
</dbReference>
<proteinExistence type="predicted"/>
<evidence type="ECO:0000256" key="7">
    <source>
        <dbReference type="SAM" id="Phobius"/>
    </source>
</evidence>
<evidence type="ECO:0000256" key="5">
    <source>
        <dbReference type="ARBA" id="ARBA00023180"/>
    </source>
</evidence>
<name>A0A132A652_SARSC</name>
<dbReference type="AlphaFoldDB" id="A0A132A652"/>
<feature type="transmembrane region" description="Helical" evidence="7">
    <location>
        <begin position="31"/>
        <end position="53"/>
    </location>
</feature>
<feature type="domain" description="G-protein coupled receptors family 3 profile" evidence="8">
    <location>
        <begin position="1"/>
        <end position="123"/>
    </location>
</feature>
<evidence type="ECO:0000256" key="4">
    <source>
        <dbReference type="ARBA" id="ARBA00023136"/>
    </source>
</evidence>
<comment type="subcellular location">
    <subcellularLocation>
        <location evidence="1">Membrane</location>
        <topology evidence="1">Multi-pass membrane protein</topology>
    </subcellularLocation>
</comment>
<feature type="compositionally biased region" description="Low complexity" evidence="6">
    <location>
        <begin position="135"/>
        <end position="154"/>
    </location>
</feature>
<dbReference type="GO" id="GO:0004930">
    <property type="term" value="F:G protein-coupled receptor activity"/>
    <property type="evidence" value="ECO:0007669"/>
    <property type="project" value="InterPro"/>
</dbReference>